<proteinExistence type="predicted"/>
<keyword evidence="2" id="KW-1185">Reference proteome</keyword>
<dbReference type="PANTHER" id="PTHR30632:SF11">
    <property type="entry name" value="BLR4797 PROTEIN"/>
    <property type="match status" value="1"/>
</dbReference>
<dbReference type="AlphaFoldDB" id="A0A1X0WIE7"/>
<dbReference type="Proteomes" id="UP000192536">
    <property type="component" value="Unassembled WGS sequence"/>
</dbReference>
<dbReference type="EMBL" id="MRWE01000006">
    <property type="protein sequence ID" value="ORJ26530.1"/>
    <property type="molecule type" value="Genomic_DNA"/>
</dbReference>
<dbReference type="Gene3D" id="3.40.190.10">
    <property type="entry name" value="Periplasmic binding protein-like II"/>
    <property type="match status" value="2"/>
</dbReference>
<dbReference type="SUPFAM" id="SSF53850">
    <property type="entry name" value="Periplasmic binding protein-like II"/>
    <property type="match status" value="1"/>
</dbReference>
<evidence type="ECO:0000313" key="2">
    <source>
        <dbReference type="Proteomes" id="UP000192536"/>
    </source>
</evidence>
<dbReference type="GO" id="GO:0015689">
    <property type="term" value="P:molybdate ion transport"/>
    <property type="evidence" value="ECO:0007669"/>
    <property type="project" value="TreeGrafter"/>
</dbReference>
<sequence length="232" mass="24503">MTQATPVEVICAFVVRSPFDAEILPAWEQQGHAVQVKWDTTSVIMESIRSGFRSDVALVTVSAMDELVADGIVDADSRVELVESNIGIAVKAGEAHPDISSKAAFIATLLEARSVAYSLGGASGIYFKSLIEKLGIAAEINAKATTLPGGFTAEKLLTGEASLAIQQISELLAVQGIEIVGRLPDAVQKPTSFSAAVFKEAKNPALSREFLKHLQSSSAANAYQAKGLDPLF</sequence>
<evidence type="ECO:0000313" key="1">
    <source>
        <dbReference type="EMBL" id="ORJ26530.1"/>
    </source>
</evidence>
<dbReference type="GO" id="GO:0030973">
    <property type="term" value="F:molybdate ion binding"/>
    <property type="evidence" value="ECO:0007669"/>
    <property type="project" value="TreeGrafter"/>
</dbReference>
<organism evidence="1 2">
    <name type="scientific">Rouxiella badensis</name>
    <dbReference type="NCBI Taxonomy" id="1646377"/>
    <lineage>
        <taxon>Bacteria</taxon>
        <taxon>Pseudomonadati</taxon>
        <taxon>Pseudomonadota</taxon>
        <taxon>Gammaproteobacteria</taxon>
        <taxon>Enterobacterales</taxon>
        <taxon>Yersiniaceae</taxon>
        <taxon>Rouxiella</taxon>
    </lineage>
</organism>
<dbReference type="Pfam" id="PF13531">
    <property type="entry name" value="SBP_bac_11"/>
    <property type="match status" value="1"/>
</dbReference>
<accession>A0A1X0WIE7</accession>
<dbReference type="STRING" id="1646377.BS640_05220"/>
<reference evidence="1 2" key="1">
    <citation type="journal article" date="2017" name="Int. J. Syst. Evol. Microbiol.">
        <title>Rouxiella badensis sp. nov. and Rouxiella silvae sp. nov. isolated from peat bog soil in Germany and emendation of the genus description.</title>
        <authorList>
            <person name="Le Fleche-Mateos A."/>
            <person name="Kugler J.H."/>
            <person name="Hansen S.H."/>
            <person name="Syldatk C."/>
            <person name="Hausmann R."/>
            <person name="Lomprez F."/>
            <person name="Vandenbogaert M."/>
            <person name="Manuguerra J.C."/>
            <person name="Grimont P.A."/>
        </authorList>
    </citation>
    <scope>NUCLEOTIDE SEQUENCE [LARGE SCALE GENOMIC DNA]</scope>
    <source>
        <strain evidence="1 2">DSM 100043</strain>
    </source>
</reference>
<comment type="caution">
    <text evidence="1">The sequence shown here is derived from an EMBL/GenBank/DDBJ whole genome shotgun (WGS) entry which is preliminary data.</text>
</comment>
<name>A0A1X0WIE7_9GAMM</name>
<dbReference type="PANTHER" id="PTHR30632">
    <property type="entry name" value="MOLYBDATE-BINDING PERIPLASMIC PROTEIN"/>
    <property type="match status" value="1"/>
</dbReference>
<gene>
    <name evidence="1" type="ORF">BS640_05220</name>
</gene>
<dbReference type="InterPro" id="IPR050682">
    <property type="entry name" value="ModA/WtpA"/>
</dbReference>
<protein>
    <submittedName>
        <fullName evidence="1">Molybdate ABC transporter substrate-binding protein</fullName>
    </submittedName>
</protein>